<protein>
    <submittedName>
        <fullName evidence="4">3-oxoacyl-[acyl-carrier protein] reductase</fullName>
    </submittedName>
</protein>
<dbReference type="SUPFAM" id="SSF51735">
    <property type="entry name" value="NAD(P)-binding Rossmann-fold domains"/>
    <property type="match status" value="1"/>
</dbReference>
<dbReference type="InterPro" id="IPR002347">
    <property type="entry name" value="SDR_fam"/>
</dbReference>
<dbReference type="PANTHER" id="PTHR43477:SF1">
    <property type="entry name" value="DIHYDROANTICAPSIN 7-DEHYDROGENASE"/>
    <property type="match status" value="1"/>
</dbReference>
<name>A0A2T5G4N6_9BACL</name>
<dbReference type="InterPro" id="IPR057326">
    <property type="entry name" value="KR_dom"/>
</dbReference>
<dbReference type="AlphaFoldDB" id="A0A2T5G4N6"/>
<dbReference type="InterPro" id="IPR051122">
    <property type="entry name" value="SDR_DHRS6-like"/>
</dbReference>
<dbReference type="Proteomes" id="UP000244016">
    <property type="component" value="Unassembled WGS sequence"/>
</dbReference>
<evidence type="ECO:0000256" key="1">
    <source>
        <dbReference type="ARBA" id="ARBA00006484"/>
    </source>
</evidence>
<sequence length="247" mass="25782">MDLGLEGKTALVVGGTKGIGLAIARGLADEGARVAVAGRSAPPEDVGSRVTSFFADLEAGEAREDFARTVAGDLGDVDVLVITLGGSLGTGEFRAAKLEDFRRVMELNFFAPLHLTKLFLPSLERRKGVVLYVGSIWGLEAGGKPAYNAAKAALASLTKMAGRELLPRGVRVVGIAPGSILHPTSSWKRLEENDPQGFAAFVRANLPAGRLGTAEEVAAVAVFLVSPRASWVAATTVVVDGGQSLRF</sequence>
<feature type="domain" description="Ketoreductase" evidence="3">
    <location>
        <begin position="8"/>
        <end position="183"/>
    </location>
</feature>
<dbReference type="PANTHER" id="PTHR43477">
    <property type="entry name" value="DIHYDROANTICAPSIN 7-DEHYDROGENASE"/>
    <property type="match status" value="1"/>
</dbReference>
<keyword evidence="2" id="KW-0560">Oxidoreductase</keyword>
<dbReference type="GO" id="GO:0008206">
    <property type="term" value="P:bile acid metabolic process"/>
    <property type="evidence" value="ECO:0007669"/>
    <property type="project" value="UniProtKB-ARBA"/>
</dbReference>
<comment type="caution">
    <text evidence="4">The sequence shown here is derived from an EMBL/GenBank/DDBJ whole genome shotgun (WGS) entry which is preliminary data.</text>
</comment>
<dbReference type="EMBL" id="PEBW01000007">
    <property type="protein sequence ID" value="PTQ51152.1"/>
    <property type="molecule type" value="Genomic_DNA"/>
</dbReference>
<dbReference type="Pfam" id="PF13561">
    <property type="entry name" value="adh_short_C2"/>
    <property type="match status" value="1"/>
</dbReference>
<comment type="similarity">
    <text evidence="1">Belongs to the short-chain dehydrogenases/reductases (SDR) family.</text>
</comment>
<dbReference type="GO" id="GO:0016491">
    <property type="term" value="F:oxidoreductase activity"/>
    <property type="evidence" value="ECO:0007669"/>
    <property type="project" value="UniProtKB-KW"/>
</dbReference>
<reference evidence="4 5" key="1">
    <citation type="submission" date="2017-08" db="EMBL/GenBank/DDBJ databases">
        <title>Burning lignite coal seam in the remote Altai Mountains harbors a hydrogen-driven thermophilic microbial community.</title>
        <authorList>
            <person name="Kadnikov V.V."/>
            <person name="Mardanov A.V."/>
            <person name="Ivasenko D."/>
            <person name="Beletsky A.V."/>
            <person name="Karnachuk O.V."/>
            <person name="Ravin N.V."/>
        </authorList>
    </citation>
    <scope>NUCLEOTIDE SEQUENCE [LARGE SCALE GENOMIC DNA]</scope>
    <source>
        <strain evidence="4">AL31</strain>
    </source>
</reference>
<evidence type="ECO:0000256" key="2">
    <source>
        <dbReference type="ARBA" id="ARBA00023002"/>
    </source>
</evidence>
<organism evidence="4 5">
    <name type="scientific">Brockia lithotrophica</name>
    <dbReference type="NCBI Taxonomy" id="933949"/>
    <lineage>
        <taxon>Bacteria</taxon>
        <taxon>Bacillati</taxon>
        <taxon>Bacillota</taxon>
        <taxon>Bacilli</taxon>
        <taxon>Bacillales</taxon>
        <taxon>Bacillales Family X. Incertae Sedis</taxon>
        <taxon>Brockia</taxon>
    </lineage>
</organism>
<proteinExistence type="inferred from homology"/>
<dbReference type="Gene3D" id="3.40.50.720">
    <property type="entry name" value="NAD(P)-binding Rossmann-like Domain"/>
    <property type="match status" value="1"/>
</dbReference>
<evidence type="ECO:0000259" key="3">
    <source>
        <dbReference type="SMART" id="SM00822"/>
    </source>
</evidence>
<accession>A0A2T5G4N6</accession>
<dbReference type="PRINTS" id="PR00081">
    <property type="entry name" value="GDHRDH"/>
</dbReference>
<evidence type="ECO:0000313" key="5">
    <source>
        <dbReference type="Proteomes" id="UP000244016"/>
    </source>
</evidence>
<dbReference type="FunFam" id="3.40.50.720:FF:000084">
    <property type="entry name" value="Short-chain dehydrogenase reductase"/>
    <property type="match status" value="1"/>
</dbReference>
<evidence type="ECO:0000313" key="4">
    <source>
        <dbReference type="EMBL" id="PTQ51152.1"/>
    </source>
</evidence>
<gene>
    <name evidence="4" type="ORF">BLITH_0582</name>
</gene>
<dbReference type="InterPro" id="IPR036291">
    <property type="entry name" value="NAD(P)-bd_dom_sf"/>
</dbReference>
<dbReference type="SMART" id="SM00822">
    <property type="entry name" value="PKS_KR"/>
    <property type="match status" value="1"/>
</dbReference>